<evidence type="ECO:0000256" key="6">
    <source>
        <dbReference type="ARBA" id="ARBA00047321"/>
    </source>
</evidence>
<comment type="pathway">
    <text evidence="1">Plant hormone metabolism; auxin biosynthesis.</text>
</comment>
<accession>S3MS01</accession>
<dbReference type="AlphaFoldDB" id="S3MS01"/>
<dbReference type="Proteomes" id="UP000014568">
    <property type="component" value="Unassembled WGS sequence"/>
</dbReference>
<sequence>MTIGSSYDYPAQKATSLKLTRALDRASEWSGRYPSPPDLSFNYRKLVSQTGGIATARDPNHKICIIGAGITGLTILRELNRCGFNNVHIYEARHQIGGRHDTITSINNNSNNCEYAPFEMGAMRMPFFNADDESPLDGESLLAYYASIFKLYTEEFPNPGTPWVKSTGIYLEEGLVDGGNNPKMLIWDNSNGNTPPPTNRIQDVFNKWKHFEKLMIDVVSVEYASSEWEDIWDAIVERYKDIPFRQFVQLEAIDQWDSSNPGDFGGLGLTEDESNIFYSIGFGDGSWGAFYDVCTLYPIRTAIFGFGSKLQLIPGRYNNDGSFNPGPYVDRTTVPDSGGAPFLSPKYRGIRSLDECMLFLPLENTQTSPYDLCLQPNKSNLHTSTKVRRVIKNHSGFTVHFDNVSRTELFDSVIVTVPSWLMEVEMRFENFSNNELPLDIVRAYKTAHWETSQKIYCPIDKSFFTDVNNRIPQILVTDSFVHDVYAYEYGIGDYKTPCILLSYTWEDDATKLASFSEDKVVKMCIDELDRILLRSSNIAQKISPYLDIHAAEVRRWITEPDSLGCAKLYRAGCYSAAMKLLEYNRKTSPISGLYLAGESFSVDAGWTEPCLRGAIDTVINICHNTHADFNGNFSMSDYPHYKV</sequence>
<dbReference type="SUPFAM" id="SSF51905">
    <property type="entry name" value="FAD/NAD(P)-binding domain"/>
    <property type="match status" value="1"/>
</dbReference>
<organism evidence="8 9">
    <name type="scientific">Acinetobacter rudis CIP 110305</name>
    <dbReference type="NCBI Taxonomy" id="421052"/>
    <lineage>
        <taxon>Bacteria</taxon>
        <taxon>Pseudomonadati</taxon>
        <taxon>Pseudomonadota</taxon>
        <taxon>Gammaproteobacteria</taxon>
        <taxon>Moraxellales</taxon>
        <taxon>Moraxellaceae</taxon>
        <taxon>Acinetobacter</taxon>
    </lineage>
</organism>
<dbReference type="HOGENOM" id="CLU_021400_0_0_6"/>
<comment type="similarity">
    <text evidence="2">Belongs to the tryptophan 2-monooxygenase family.</text>
</comment>
<evidence type="ECO:0000313" key="8">
    <source>
        <dbReference type="EMBL" id="EPF70392.1"/>
    </source>
</evidence>
<dbReference type="PATRIC" id="fig|421052.3.peg.3348"/>
<dbReference type="STRING" id="632955.GCA_000829675_03095"/>
<dbReference type="PANTHER" id="PTHR10742:SF342">
    <property type="entry name" value="AMINE OXIDASE"/>
    <property type="match status" value="1"/>
</dbReference>
<dbReference type="eggNOG" id="COG1231">
    <property type="taxonomic scope" value="Bacteria"/>
</dbReference>
<dbReference type="GO" id="GO:0009063">
    <property type="term" value="P:amino acid catabolic process"/>
    <property type="evidence" value="ECO:0007669"/>
    <property type="project" value="TreeGrafter"/>
</dbReference>
<dbReference type="SUPFAM" id="SSF54373">
    <property type="entry name" value="FAD-linked reductases, C-terminal domain"/>
    <property type="match status" value="1"/>
</dbReference>
<feature type="domain" description="Amine oxidase" evidence="7">
    <location>
        <begin position="356"/>
        <end position="608"/>
    </location>
</feature>
<dbReference type="GO" id="GO:0001716">
    <property type="term" value="F:L-amino-acid oxidase activity"/>
    <property type="evidence" value="ECO:0007669"/>
    <property type="project" value="TreeGrafter"/>
</dbReference>
<dbReference type="GO" id="GO:0009851">
    <property type="term" value="P:auxin biosynthetic process"/>
    <property type="evidence" value="ECO:0007669"/>
    <property type="project" value="UniProtKB-KW"/>
</dbReference>
<evidence type="ECO:0000256" key="1">
    <source>
        <dbReference type="ARBA" id="ARBA00004814"/>
    </source>
</evidence>
<comment type="caution">
    <text evidence="8">The sequence shown here is derived from an EMBL/GenBank/DDBJ whole genome shotgun (WGS) entry which is preliminary data.</text>
</comment>
<dbReference type="InterPro" id="IPR002937">
    <property type="entry name" value="Amino_oxidase"/>
</dbReference>
<evidence type="ECO:0000256" key="4">
    <source>
        <dbReference type="ARBA" id="ARBA00017871"/>
    </source>
</evidence>
<dbReference type="PANTHER" id="PTHR10742">
    <property type="entry name" value="FLAVIN MONOAMINE OXIDASE"/>
    <property type="match status" value="1"/>
</dbReference>
<dbReference type="Gene3D" id="1.10.405.40">
    <property type="match status" value="1"/>
</dbReference>
<gene>
    <name evidence="8" type="ORF">F945_03415</name>
</gene>
<dbReference type="Pfam" id="PF01593">
    <property type="entry name" value="Amino_oxidase"/>
    <property type="match status" value="1"/>
</dbReference>
<dbReference type="InterPro" id="IPR036188">
    <property type="entry name" value="FAD/NAD-bd_sf"/>
</dbReference>
<dbReference type="EMBL" id="ATGI01000038">
    <property type="protein sequence ID" value="EPF70392.1"/>
    <property type="molecule type" value="Genomic_DNA"/>
</dbReference>
<dbReference type="GO" id="GO:0050361">
    <property type="term" value="F:tryptophan 2-monooxygenase activity"/>
    <property type="evidence" value="ECO:0007669"/>
    <property type="project" value="UniProtKB-EC"/>
</dbReference>
<name>S3MS01_9GAMM</name>
<dbReference type="RefSeq" id="WP_016657778.1">
    <property type="nucleotide sequence ID" value="NZ_KE340355.1"/>
</dbReference>
<dbReference type="Gene3D" id="3.90.660.10">
    <property type="match status" value="1"/>
</dbReference>
<keyword evidence="5" id="KW-0073">Auxin biosynthesis</keyword>
<reference evidence="8 9" key="1">
    <citation type="submission" date="2013-06" db="EMBL/GenBank/DDBJ databases">
        <title>The Genome Sequence of Acinetobacter rudis CIP 110305.</title>
        <authorList>
            <consortium name="The Broad Institute Genome Sequencing Platform"/>
            <consortium name="The Broad Institute Genome Sequencing Center for Infectious Disease"/>
            <person name="Cerqueira G."/>
            <person name="Feldgarden M."/>
            <person name="Courvalin P."/>
            <person name="Perichon B."/>
            <person name="Grillot-Courvalin C."/>
            <person name="Clermont D."/>
            <person name="Rocha E."/>
            <person name="Yoon E.-J."/>
            <person name="Nemec A."/>
            <person name="Young S.K."/>
            <person name="Zeng Q."/>
            <person name="Gargeya S."/>
            <person name="Fitzgerald M."/>
            <person name="Abouelleil A."/>
            <person name="Alvarado L."/>
            <person name="Berlin A.M."/>
            <person name="Chapman S.B."/>
            <person name="Dewar J."/>
            <person name="Goldberg J."/>
            <person name="Griggs A."/>
            <person name="Gujja S."/>
            <person name="Hansen M."/>
            <person name="Howarth C."/>
            <person name="Imamovic A."/>
            <person name="Larimer J."/>
            <person name="McCowan C."/>
            <person name="Murphy C."/>
            <person name="Pearson M."/>
            <person name="Priest M."/>
            <person name="Roberts A."/>
            <person name="Saif S."/>
            <person name="Shea T."/>
            <person name="Sykes S."/>
            <person name="Wortman J."/>
            <person name="Nusbaum C."/>
            <person name="Birren B."/>
        </authorList>
    </citation>
    <scope>NUCLEOTIDE SEQUENCE [LARGE SCALE GENOMIC DNA]</scope>
    <source>
        <strain evidence="8 9">CIP 110305</strain>
    </source>
</reference>
<dbReference type="EC" id="1.13.12.3" evidence="3"/>
<evidence type="ECO:0000259" key="7">
    <source>
        <dbReference type="Pfam" id="PF01593"/>
    </source>
</evidence>
<dbReference type="OrthoDB" id="3972913at2"/>
<evidence type="ECO:0000256" key="3">
    <source>
        <dbReference type="ARBA" id="ARBA00012535"/>
    </source>
</evidence>
<evidence type="ECO:0000256" key="2">
    <source>
        <dbReference type="ARBA" id="ARBA00005833"/>
    </source>
</evidence>
<comment type="catalytic activity">
    <reaction evidence="6">
        <text>L-tryptophan + O2 = indole-3-acetamide + CO2 + H2O</text>
        <dbReference type="Rhea" id="RHEA:16165"/>
        <dbReference type="ChEBI" id="CHEBI:15377"/>
        <dbReference type="ChEBI" id="CHEBI:15379"/>
        <dbReference type="ChEBI" id="CHEBI:16031"/>
        <dbReference type="ChEBI" id="CHEBI:16526"/>
        <dbReference type="ChEBI" id="CHEBI:57912"/>
        <dbReference type="EC" id="1.13.12.3"/>
    </reaction>
</comment>
<evidence type="ECO:0000313" key="9">
    <source>
        <dbReference type="Proteomes" id="UP000014568"/>
    </source>
</evidence>
<dbReference type="Pfam" id="PF13450">
    <property type="entry name" value="NAD_binding_8"/>
    <property type="match status" value="1"/>
</dbReference>
<proteinExistence type="inferred from homology"/>
<dbReference type="Gene3D" id="3.50.50.60">
    <property type="entry name" value="FAD/NAD(P)-binding domain"/>
    <property type="match status" value="1"/>
</dbReference>
<dbReference type="InterPro" id="IPR050281">
    <property type="entry name" value="Flavin_monoamine_oxidase"/>
</dbReference>
<evidence type="ECO:0000256" key="5">
    <source>
        <dbReference type="ARBA" id="ARBA00023070"/>
    </source>
</evidence>
<keyword evidence="9" id="KW-1185">Reference proteome</keyword>
<protein>
    <recommendedName>
        <fullName evidence="4">Tryptophan 2-monooxygenase</fullName>
        <ecNumber evidence="3">1.13.12.3</ecNumber>
    </recommendedName>
</protein>